<dbReference type="EMBL" id="QXGE01001764">
    <property type="protein sequence ID" value="KAE9288555.1"/>
    <property type="molecule type" value="Genomic_DNA"/>
</dbReference>
<dbReference type="AlphaFoldDB" id="A0A6A3J8G8"/>
<dbReference type="Proteomes" id="UP000441208">
    <property type="component" value="Unassembled WGS sequence"/>
</dbReference>
<dbReference type="Proteomes" id="UP000460718">
    <property type="component" value="Unassembled WGS sequence"/>
</dbReference>
<evidence type="ECO:0000313" key="12">
    <source>
        <dbReference type="Proteomes" id="UP000429523"/>
    </source>
</evidence>
<dbReference type="EMBL" id="QXGD01001864">
    <property type="protein sequence ID" value="KAE9197643.1"/>
    <property type="molecule type" value="Genomic_DNA"/>
</dbReference>
<name>A0A6A3J8G8_9STRA</name>
<organism evidence="4 18">
    <name type="scientific">Phytophthora fragariae</name>
    <dbReference type="NCBI Taxonomy" id="53985"/>
    <lineage>
        <taxon>Eukaryota</taxon>
        <taxon>Sar</taxon>
        <taxon>Stramenopiles</taxon>
        <taxon>Oomycota</taxon>
        <taxon>Peronosporomycetes</taxon>
        <taxon>Peronosporales</taxon>
        <taxon>Peronosporaceae</taxon>
        <taxon>Phytophthora</taxon>
    </lineage>
</organism>
<dbReference type="EMBL" id="QXFZ01001682">
    <property type="protein sequence ID" value="KAE9086615.1"/>
    <property type="molecule type" value="Genomic_DNA"/>
</dbReference>
<evidence type="ECO:0000313" key="19">
    <source>
        <dbReference type="Proteomes" id="UP000486351"/>
    </source>
</evidence>
<evidence type="ECO:0000313" key="18">
    <source>
        <dbReference type="Proteomes" id="UP000460718"/>
    </source>
</evidence>
<sequence length="129" mass="14837">MVALRTRVQDAEARLEKLQDVRQDLDCLRDRVWDLSRLGDEFDRLRTRCSQGEENGERARQGLERHLDWIRVLYDRVGRLEAQEARRVAAHAPDPAPAPAPAQLPSEEVVRMMANAFRQYSATQSAPQD</sequence>
<evidence type="ECO:0000313" key="7">
    <source>
        <dbReference type="EMBL" id="KAE9107266.1"/>
    </source>
</evidence>
<evidence type="ECO:0000313" key="16">
    <source>
        <dbReference type="Proteomes" id="UP000440732"/>
    </source>
</evidence>
<dbReference type="Proteomes" id="UP000429523">
    <property type="component" value="Unassembled WGS sequence"/>
</dbReference>
<dbReference type="Proteomes" id="UP000440732">
    <property type="component" value="Unassembled WGS sequence"/>
</dbReference>
<evidence type="ECO:0000313" key="15">
    <source>
        <dbReference type="Proteomes" id="UP000440367"/>
    </source>
</evidence>
<dbReference type="EMBL" id="QXGA01001924">
    <property type="protein sequence ID" value="KAE9107266.1"/>
    <property type="molecule type" value="Genomic_DNA"/>
</dbReference>
<evidence type="ECO:0000313" key="6">
    <source>
        <dbReference type="EMBL" id="KAE9089743.1"/>
    </source>
</evidence>
<protein>
    <submittedName>
        <fullName evidence="4">Uncharacterized protein</fullName>
    </submittedName>
</protein>
<reference evidence="18 19" key="1">
    <citation type="submission" date="2018-09" db="EMBL/GenBank/DDBJ databases">
        <title>Genomic investigation of the strawberry pathogen Phytophthora fragariae indicates pathogenicity is determined by transcriptional variation in three key races.</title>
        <authorList>
            <person name="Adams T.M."/>
            <person name="Armitage A.D."/>
            <person name="Sobczyk M.K."/>
            <person name="Bates H.J."/>
            <person name="Dunwell J.M."/>
            <person name="Nellist C.F."/>
            <person name="Harrison R.J."/>
        </authorList>
    </citation>
    <scope>NUCLEOTIDE SEQUENCE [LARGE SCALE GENOMIC DNA]</scope>
    <source>
        <strain evidence="10 14">A4</strain>
        <strain evidence="9 15">BC-1</strain>
        <strain evidence="8 13">NOV-27</strain>
        <strain evidence="7 16">NOV-5</strain>
        <strain evidence="5 17">NOV-71</strain>
        <strain evidence="11 19">NOV-77</strain>
        <strain evidence="3 12">NOV-9</strain>
        <strain evidence="6 20">ONT-3</strain>
        <strain evidence="4 18">SCRP245</strain>
    </source>
</reference>
<dbReference type="EMBL" id="QXGF01001346">
    <property type="protein sequence ID" value="KAE8930675.1"/>
    <property type="molecule type" value="Genomic_DNA"/>
</dbReference>
<evidence type="ECO:0000313" key="20">
    <source>
        <dbReference type="Proteomes" id="UP000488956"/>
    </source>
</evidence>
<evidence type="ECO:0000313" key="13">
    <source>
        <dbReference type="Proteomes" id="UP000433483"/>
    </source>
</evidence>
<dbReference type="Proteomes" id="UP000437068">
    <property type="component" value="Unassembled WGS sequence"/>
</dbReference>
<evidence type="ECO:0000313" key="17">
    <source>
        <dbReference type="Proteomes" id="UP000441208"/>
    </source>
</evidence>
<feature type="coiled-coil region" evidence="1">
    <location>
        <begin position="1"/>
        <end position="31"/>
    </location>
</feature>
<evidence type="ECO:0000256" key="2">
    <source>
        <dbReference type="SAM" id="MobiDB-lite"/>
    </source>
</evidence>
<evidence type="ECO:0000313" key="8">
    <source>
        <dbReference type="EMBL" id="KAE9190197.1"/>
    </source>
</evidence>
<dbReference type="Proteomes" id="UP000440367">
    <property type="component" value="Unassembled WGS sequence"/>
</dbReference>
<comment type="caution">
    <text evidence="4">The sequence shown here is derived from an EMBL/GenBank/DDBJ whole genome shotgun (WGS) entry which is preliminary data.</text>
</comment>
<evidence type="ECO:0000313" key="11">
    <source>
        <dbReference type="EMBL" id="KAE9333363.1"/>
    </source>
</evidence>
<dbReference type="Proteomes" id="UP000433483">
    <property type="component" value="Unassembled WGS sequence"/>
</dbReference>
<accession>A0A6A3J8G8</accession>
<evidence type="ECO:0000313" key="14">
    <source>
        <dbReference type="Proteomes" id="UP000437068"/>
    </source>
</evidence>
<keyword evidence="13" id="KW-1185">Reference proteome</keyword>
<dbReference type="EMBL" id="QXGB01001475">
    <property type="protein sequence ID" value="KAE9190197.1"/>
    <property type="molecule type" value="Genomic_DNA"/>
</dbReference>
<evidence type="ECO:0000313" key="4">
    <source>
        <dbReference type="EMBL" id="KAE8989718.1"/>
    </source>
</evidence>
<keyword evidence="1" id="KW-0175">Coiled coil</keyword>
<evidence type="ECO:0000313" key="3">
    <source>
        <dbReference type="EMBL" id="KAE8930675.1"/>
    </source>
</evidence>
<dbReference type="EMBL" id="QXFY01000899">
    <property type="protein sequence ID" value="KAE9333363.1"/>
    <property type="molecule type" value="Genomic_DNA"/>
</dbReference>
<dbReference type="Proteomes" id="UP000488956">
    <property type="component" value="Unassembled WGS sequence"/>
</dbReference>
<dbReference type="OrthoDB" id="10344854at2759"/>
<evidence type="ECO:0000313" key="9">
    <source>
        <dbReference type="EMBL" id="KAE9197643.1"/>
    </source>
</evidence>
<dbReference type="EMBL" id="QXFX01001469">
    <property type="protein sequence ID" value="KAE9089743.1"/>
    <property type="molecule type" value="Genomic_DNA"/>
</dbReference>
<evidence type="ECO:0000256" key="1">
    <source>
        <dbReference type="SAM" id="Coils"/>
    </source>
</evidence>
<proteinExistence type="predicted"/>
<feature type="region of interest" description="Disordered" evidence="2">
    <location>
        <begin position="87"/>
        <end position="107"/>
    </location>
</feature>
<dbReference type="Proteomes" id="UP000486351">
    <property type="component" value="Unassembled WGS sequence"/>
</dbReference>
<evidence type="ECO:0000313" key="10">
    <source>
        <dbReference type="EMBL" id="KAE9288555.1"/>
    </source>
</evidence>
<gene>
    <name evidence="10" type="ORF">PF001_g20460</name>
    <name evidence="9" type="ORF">PF002_g22690</name>
    <name evidence="8" type="ORF">PF005_g19346</name>
    <name evidence="7" type="ORF">PF006_g21162</name>
    <name evidence="5" type="ORF">PF007_g20707</name>
    <name evidence="11" type="ORF">PF008_g14481</name>
    <name evidence="3" type="ORF">PF009_g19239</name>
    <name evidence="6" type="ORF">PF010_g18864</name>
    <name evidence="4" type="ORF">PF011_g18647</name>
</gene>
<dbReference type="EMBL" id="QXFW01001510">
    <property type="protein sequence ID" value="KAE8989718.1"/>
    <property type="molecule type" value="Genomic_DNA"/>
</dbReference>
<evidence type="ECO:0000313" key="5">
    <source>
        <dbReference type="EMBL" id="KAE9086615.1"/>
    </source>
</evidence>